<organism evidence="1 2">
    <name type="scientific">Flavobacterium fontis</name>
    <dbReference type="NCBI Taxonomy" id="1124188"/>
    <lineage>
        <taxon>Bacteria</taxon>
        <taxon>Pseudomonadati</taxon>
        <taxon>Bacteroidota</taxon>
        <taxon>Flavobacteriia</taxon>
        <taxon>Flavobacteriales</taxon>
        <taxon>Flavobacteriaceae</taxon>
        <taxon>Flavobacterium</taxon>
    </lineage>
</organism>
<accession>A0A1M5E3A1</accession>
<evidence type="ECO:0000313" key="1">
    <source>
        <dbReference type="EMBL" id="SHF73665.1"/>
    </source>
</evidence>
<proteinExistence type="predicted"/>
<dbReference type="AlphaFoldDB" id="A0A1M5E3A1"/>
<dbReference type="RefSeq" id="WP_073365007.1">
    <property type="nucleotide sequence ID" value="NZ_FQVQ01000017.1"/>
</dbReference>
<gene>
    <name evidence="1" type="ORF">SAMN05444377_11747</name>
</gene>
<dbReference type="EMBL" id="FQVQ01000017">
    <property type="protein sequence ID" value="SHF73665.1"/>
    <property type="molecule type" value="Genomic_DNA"/>
</dbReference>
<sequence>MRTEELINKTITNIFSLVKTEVGGLDIGDCFIEIDNEIIIDIPFGFCEDILIKDLDKDAVSLFADLADYPVYHVNKDNKTVGEIAENYQQQRRTIFNRLRKVLFGQNIAIKDYQPYKVDYRENKLKHIKDRKIIDFLWYDDDSQKGFILLDNSYLITETNIALHGTGLAGLNLYENLNDLINVKGNDYFKLTDKKGIR</sequence>
<dbReference type="OrthoDB" id="1436670at2"/>
<dbReference type="Proteomes" id="UP000184147">
    <property type="component" value="Unassembled WGS sequence"/>
</dbReference>
<dbReference type="STRING" id="1124188.SAMN05444377_11747"/>
<reference evidence="1 2" key="1">
    <citation type="submission" date="2016-11" db="EMBL/GenBank/DDBJ databases">
        <authorList>
            <person name="Jaros S."/>
            <person name="Januszkiewicz K."/>
            <person name="Wedrychowicz H."/>
        </authorList>
    </citation>
    <scope>NUCLEOTIDE SEQUENCE [LARGE SCALE GENOMIC DNA]</scope>
    <source>
        <strain evidence="1 2">DSM 25660</strain>
    </source>
</reference>
<name>A0A1M5E3A1_9FLAO</name>
<keyword evidence="2" id="KW-1185">Reference proteome</keyword>
<evidence type="ECO:0000313" key="2">
    <source>
        <dbReference type="Proteomes" id="UP000184147"/>
    </source>
</evidence>
<protein>
    <submittedName>
        <fullName evidence="1">Uncharacterized protein</fullName>
    </submittedName>
</protein>